<evidence type="ECO:0000313" key="2">
    <source>
        <dbReference type="Proteomes" id="UP000187455"/>
    </source>
</evidence>
<proteinExistence type="predicted"/>
<reference evidence="1 2" key="1">
    <citation type="journal article" date="2016" name="Mol. Biol. Evol.">
        <title>Genome-Wide Survey of Gut Fungi (Harpellales) Reveals the First Horizontally Transferred Ubiquitin Gene from a Mosquito Host.</title>
        <authorList>
            <person name="Wang Y."/>
            <person name="White M.M."/>
            <person name="Kvist S."/>
            <person name="Moncalvo J.M."/>
        </authorList>
    </citation>
    <scope>NUCLEOTIDE SEQUENCE [LARGE SCALE GENOMIC DNA]</scope>
    <source>
        <strain evidence="1 2">ALG-7-W6</strain>
    </source>
</reference>
<sequence length="119" mass="13719">MMINSPNTLAADDGNLSPSIKNEADFNRKDNVDIEMPYLSDLDVDLKTNDISSRRILSKRVDKLLVINVQELKNQTLMNHIINDSSLREDKFTLNKLKQFKSQWSHEIWSMATKKLGNL</sequence>
<dbReference type="Proteomes" id="UP000187455">
    <property type="component" value="Unassembled WGS sequence"/>
</dbReference>
<evidence type="ECO:0000313" key="1">
    <source>
        <dbReference type="EMBL" id="OLY78440.1"/>
    </source>
</evidence>
<dbReference type="AlphaFoldDB" id="A0A1R0GNI3"/>
<accession>A0A1R0GNI3</accession>
<protein>
    <submittedName>
        <fullName evidence="1">Uncharacterized protein</fullName>
    </submittedName>
</protein>
<organism evidence="1 2">
    <name type="scientific">Smittium mucronatum</name>
    <dbReference type="NCBI Taxonomy" id="133383"/>
    <lineage>
        <taxon>Eukaryota</taxon>
        <taxon>Fungi</taxon>
        <taxon>Fungi incertae sedis</taxon>
        <taxon>Zoopagomycota</taxon>
        <taxon>Kickxellomycotina</taxon>
        <taxon>Harpellomycetes</taxon>
        <taxon>Harpellales</taxon>
        <taxon>Legeriomycetaceae</taxon>
        <taxon>Smittium</taxon>
    </lineage>
</organism>
<keyword evidence="2" id="KW-1185">Reference proteome</keyword>
<name>A0A1R0GNI3_9FUNG</name>
<dbReference type="EMBL" id="LSSL01006424">
    <property type="protein sequence ID" value="OLY78440.1"/>
    <property type="molecule type" value="Genomic_DNA"/>
</dbReference>
<comment type="caution">
    <text evidence="1">The sequence shown here is derived from an EMBL/GenBank/DDBJ whole genome shotgun (WGS) entry which is preliminary data.</text>
</comment>
<gene>
    <name evidence="1" type="ORF">AYI68_g7511</name>
</gene>